<evidence type="ECO:0000313" key="3">
    <source>
        <dbReference type="EMBL" id="MBB4021760.1"/>
    </source>
</evidence>
<dbReference type="Pfam" id="PF13417">
    <property type="entry name" value="GST_N_3"/>
    <property type="match status" value="1"/>
</dbReference>
<keyword evidence="3" id="KW-0808">Transferase</keyword>
<dbReference type="InterPro" id="IPR036249">
    <property type="entry name" value="Thioredoxin-like_sf"/>
</dbReference>
<dbReference type="InterPro" id="IPR036282">
    <property type="entry name" value="Glutathione-S-Trfase_C_sf"/>
</dbReference>
<dbReference type="InterPro" id="IPR010987">
    <property type="entry name" value="Glutathione-S-Trfase_C-like"/>
</dbReference>
<dbReference type="Gene3D" id="3.40.30.10">
    <property type="entry name" value="Glutaredoxin"/>
    <property type="match status" value="1"/>
</dbReference>
<evidence type="ECO:0000313" key="4">
    <source>
        <dbReference type="Proteomes" id="UP000585681"/>
    </source>
</evidence>
<dbReference type="Gene3D" id="1.20.1050.10">
    <property type="match status" value="1"/>
</dbReference>
<comment type="caution">
    <text evidence="3">The sequence shown here is derived from an EMBL/GenBank/DDBJ whole genome shotgun (WGS) entry which is preliminary data.</text>
</comment>
<evidence type="ECO:0000259" key="1">
    <source>
        <dbReference type="PROSITE" id="PS50404"/>
    </source>
</evidence>
<dbReference type="SUPFAM" id="SSF52833">
    <property type="entry name" value="Thioredoxin-like"/>
    <property type="match status" value="1"/>
</dbReference>
<accession>A0A840C9K1</accession>
<dbReference type="Proteomes" id="UP000585681">
    <property type="component" value="Unassembled WGS sequence"/>
</dbReference>
<dbReference type="EMBL" id="JACIEQ010000001">
    <property type="protein sequence ID" value="MBB4021760.1"/>
    <property type="molecule type" value="Genomic_DNA"/>
</dbReference>
<dbReference type="SUPFAM" id="SSF47616">
    <property type="entry name" value="GST C-terminal domain-like"/>
    <property type="match status" value="1"/>
</dbReference>
<evidence type="ECO:0000259" key="2">
    <source>
        <dbReference type="PROSITE" id="PS50405"/>
    </source>
</evidence>
<dbReference type="RefSeq" id="WP_054540164.1">
    <property type="nucleotide sequence ID" value="NZ_JACIEQ010000001.1"/>
</dbReference>
<dbReference type="CDD" id="cd03049">
    <property type="entry name" value="GST_N_3"/>
    <property type="match status" value="1"/>
</dbReference>
<keyword evidence="4" id="KW-1185">Reference proteome</keyword>
<name>A0A840C9K1_9RHOB</name>
<reference evidence="3" key="1">
    <citation type="submission" date="2020-08" db="EMBL/GenBank/DDBJ databases">
        <title>Genomic Encyclopedia of Type Strains, Phase IV (KMG-IV): sequencing the most valuable type-strain genomes for metagenomic binning, comparative biology and taxonomic classification.</title>
        <authorList>
            <person name="Goeker M."/>
        </authorList>
    </citation>
    <scope>NUCLEOTIDE SEQUENCE [LARGE SCALE GENOMIC DNA]</scope>
    <source>
        <strain evidence="3">DSM 105040</strain>
    </source>
</reference>
<proteinExistence type="predicted"/>
<organism evidence="3 4">
    <name type="scientific">Actibacterium naphthalenivorans</name>
    <dbReference type="NCBI Taxonomy" id="1614693"/>
    <lineage>
        <taxon>Bacteria</taxon>
        <taxon>Pseudomonadati</taxon>
        <taxon>Pseudomonadota</taxon>
        <taxon>Alphaproteobacteria</taxon>
        <taxon>Rhodobacterales</taxon>
        <taxon>Roseobacteraceae</taxon>
        <taxon>Actibacterium</taxon>
    </lineage>
</organism>
<dbReference type="CDD" id="cd03205">
    <property type="entry name" value="GST_C_6"/>
    <property type="match status" value="1"/>
</dbReference>
<dbReference type="Pfam" id="PF13410">
    <property type="entry name" value="GST_C_2"/>
    <property type="match status" value="1"/>
</dbReference>
<feature type="domain" description="GST C-terminal" evidence="2">
    <location>
        <begin position="83"/>
        <end position="202"/>
    </location>
</feature>
<dbReference type="PROSITE" id="PS50405">
    <property type="entry name" value="GST_CTER"/>
    <property type="match status" value="1"/>
</dbReference>
<dbReference type="GO" id="GO:0016740">
    <property type="term" value="F:transferase activity"/>
    <property type="evidence" value="ECO:0007669"/>
    <property type="project" value="UniProtKB-KW"/>
</dbReference>
<dbReference type="PROSITE" id="PS50404">
    <property type="entry name" value="GST_NTER"/>
    <property type="match status" value="1"/>
</dbReference>
<gene>
    <name evidence="3" type="ORF">GGR17_001551</name>
</gene>
<dbReference type="AlphaFoldDB" id="A0A840C9K1"/>
<feature type="domain" description="GST N-terminal" evidence="1">
    <location>
        <begin position="1"/>
        <end position="82"/>
    </location>
</feature>
<sequence length="202" mass="22481">MQLFHSPTSPFVRKVMVVLHETGQLPAVELLPASGHPLASQNMPTAHNPLGKVPTLLRDDGPAIYDSRVICRFLDARADGTLYPEAGIWESLTLEATADGIMDAAVLMMYEIRCRPEEMRVEDWGEAQWQKIVRALDALETHWMDHLATARLDIGQIATGCALAYLDFRLGNRDWRGDRPALAGWCAEFTQRPSMQATIPVG</sequence>
<dbReference type="InterPro" id="IPR004045">
    <property type="entry name" value="Glutathione_S-Trfase_N"/>
</dbReference>
<protein>
    <submittedName>
        <fullName evidence="3">Glutathione S-transferase</fullName>
    </submittedName>
</protein>